<evidence type="ECO:0000256" key="2">
    <source>
        <dbReference type="ARBA" id="ARBA00022729"/>
    </source>
</evidence>
<dbReference type="GO" id="GO:0030313">
    <property type="term" value="C:cell envelope"/>
    <property type="evidence" value="ECO:0007669"/>
    <property type="project" value="UniProtKB-SubCell"/>
</dbReference>
<comment type="subcellular location">
    <subcellularLocation>
        <location evidence="1">Cell envelope</location>
    </subcellularLocation>
</comment>
<evidence type="ECO:0000256" key="1">
    <source>
        <dbReference type="ARBA" id="ARBA00004196"/>
    </source>
</evidence>
<comment type="caution">
    <text evidence="5">The sequence shown here is derived from an EMBL/GenBank/DDBJ whole genome shotgun (WGS) entry which is preliminary data.</text>
</comment>
<keyword evidence="2 3" id="KW-0732">Signal</keyword>
<protein>
    <submittedName>
        <fullName evidence="5">Imelysin family protein</fullName>
    </submittedName>
</protein>
<dbReference type="CDD" id="cd14657">
    <property type="entry name" value="Imelysin_IrpA-like"/>
    <property type="match status" value="1"/>
</dbReference>
<reference evidence="5" key="1">
    <citation type="submission" date="2023-07" db="EMBL/GenBank/DDBJ databases">
        <title>Genome content predicts the carbon catabolic preferences of heterotrophic bacteria.</title>
        <authorList>
            <person name="Gralka M."/>
        </authorList>
    </citation>
    <scope>NUCLEOTIDE SEQUENCE</scope>
    <source>
        <strain evidence="5">C2R13</strain>
    </source>
</reference>
<feature type="chain" id="PRO_5043050873" evidence="3">
    <location>
        <begin position="31"/>
        <end position="436"/>
    </location>
</feature>
<accession>A0AAP4X032</accession>
<dbReference type="Pfam" id="PF09375">
    <property type="entry name" value="Peptidase_M75"/>
    <property type="match status" value="1"/>
</dbReference>
<evidence type="ECO:0000259" key="4">
    <source>
        <dbReference type="Pfam" id="PF09375"/>
    </source>
</evidence>
<proteinExistence type="predicted"/>
<dbReference type="EMBL" id="JAUORK010000005">
    <property type="protein sequence ID" value="MDO6671601.1"/>
    <property type="molecule type" value="Genomic_DNA"/>
</dbReference>
<gene>
    <name evidence="5" type="ORF">Q4535_05660</name>
</gene>
<evidence type="ECO:0000313" key="6">
    <source>
        <dbReference type="Proteomes" id="UP001170481"/>
    </source>
</evidence>
<dbReference type="InterPro" id="IPR018976">
    <property type="entry name" value="Imelysin-like"/>
</dbReference>
<name>A0AAP4X032_9GAMM</name>
<dbReference type="Proteomes" id="UP001170481">
    <property type="component" value="Unassembled WGS sequence"/>
</dbReference>
<sequence>MTASFRFALRKPLAAAIALSASMFTGAALAEHHGDAHDKALTADAVVAQYANVAHATYSDALASANALRAANAALIESPSEETLAAARAAWKQARVAYQQSEVFRFGNAIVDDWEGQLNAWPLDEGLIDYVEGNGYQAELGNPGASANIIASDSVQIGADKIDTTEITPELLASLNELGGFEANVASGYHAIEFLLWGQDMHGFEAGAGERPASDFAKGDACTADNCDRRGAYLLAANDLLISDLEYMVGQWAQGEKDNYRAELTSLPAGEGLEKMLFGMGSLSLGELAGERMKVALEANSYEDEHDCFSDNTHYSHFYNAKGIQNVYEGKYVTLDGRTFEGPSLHALVAQNDPELAEKMHEALDTTMGQLQVMVDTAEADGGMKFDQMIAPGNAEGAEIINASIQDLVAQTRLIEEIAGTVGIDGLEADTADHEF</sequence>
<organism evidence="5 6">
    <name type="scientific">Cobetia amphilecti</name>
    <dbReference type="NCBI Taxonomy" id="1055104"/>
    <lineage>
        <taxon>Bacteria</taxon>
        <taxon>Pseudomonadati</taxon>
        <taxon>Pseudomonadota</taxon>
        <taxon>Gammaproteobacteria</taxon>
        <taxon>Oceanospirillales</taxon>
        <taxon>Halomonadaceae</taxon>
        <taxon>Cobetia</taxon>
    </lineage>
</organism>
<dbReference type="RefSeq" id="WP_054556044.1">
    <property type="nucleotide sequence ID" value="NZ_JAUORK010000005.1"/>
</dbReference>
<dbReference type="Gene3D" id="1.20.1420.20">
    <property type="entry name" value="M75 peptidase, HXXE motif"/>
    <property type="match status" value="1"/>
</dbReference>
<feature type="domain" description="Imelysin-like" evidence="4">
    <location>
        <begin position="54"/>
        <end position="414"/>
    </location>
</feature>
<dbReference type="InterPro" id="IPR038352">
    <property type="entry name" value="Imelysin_sf"/>
</dbReference>
<evidence type="ECO:0000313" key="5">
    <source>
        <dbReference type="EMBL" id="MDO6671601.1"/>
    </source>
</evidence>
<feature type="signal peptide" evidence="3">
    <location>
        <begin position="1"/>
        <end position="30"/>
    </location>
</feature>
<dbReference type="AlphaFoldDB" id="A0AAP4X032"/>
<evidence type="ECO:0000256" key="3">
    <source>
        <dbReference type="SAM" id="SignalP"/>
    </source>
</evidence>